<name>A0A0H5Q2D5_9ZZZZ</name>
<dbReference type="AlphaFoldDB" id="A0A0H5Q2D5"/>
<keyword evidence="1" id="KW-0614">Plasmid</keyword>
<protein>
    <recommendedName>
        <fullName evidence="2">Primase C-terminal 1 domain-containing protein</fullName>
    </recommendedName>
</protein>
<accession>A0A0H5Q2D5</accession>
<sequence length="472" mass="55735">MSDKTEDFEEQELDLYQEKVEWFDLNFKGKRTAAADFYRDVFPVGSFENEVGKMDDYPRTGKGNGFLIYENEQGEKHHRFIFDDLSEIEKYSDRPYCTIAPISFFGATNTTVNAREAFGIAIDLDNVGAEEAHLLFNFWIYHERIPNPTYTVISGNGLHLYFLFEQPLKLYDNVKKQLKQLKHGLTAKIWNGDTSRLKKKQFQPIIQGYRVVGGKSKKGYEILAYHTGEKTTVAKLNEFVDQEYQIQDICYRSYTGLTLAQAKEKYPEWYEERIVKGRKKSAWTCNRALYDWWLRQAEKAEFHHRYFFVMSLVIYALKCNVEYQTVKWDALGLLPLFNDPKRFSNPFTKEDVECALELYRNDKILGNYKSFPRDEIERITAIDLPRNKRRKKPLKRDNGDAFKAARAIQNIQDPDGTWRNKDGRPSYREAVFKFLDLNPFATVTEFCDLTNMSRAVFFKYKKEWELERNERK</sequence>
<evidence type="ECO:0008006" key="2">
    <source>
        <dbReference type="Google" id="ProtNLM"/>
    </source>
</evidence>
<proteinExistence type="predicted"/>
<organism evidence="1">
    <name type="scientific">uncultured prokaryote</name>
    <dbReference type="NCBI Taxonomy" id="198431"/>
    <lineage>
        <taxon>unclassified sequences</taxon>
        <taxon>environmental samples</taxon>
    </lineage>
</organism>
<dbReference type="EMBL" id="LN853490">
    <property type="protein sequence ID" value="CRY96048.1"/>
    <property type="molecule type" value="Genomic_DNA"/>
</dbReference>
<evidence type="ECO:0000313" key="1">
    <source>
        <dbReference type="EMBL" id="CRY96048.1"/>
    </source>
</evidence>
<reference evidence="1" key="2">
    <citation type="submission" date="2015-07" db="EMBL/GenBank/DDBJ databases">
        <title>Plasmids, circular viruses and viroids from rat gut.</title>
        <authorList>
            <person name="Jorgensen T.J."/>
            <person name="Hansen M.A."/>
            <person name="Xu Z."/>
            <person name="Tabak M.A."/>
            <person name="Sorensen S.J."/>
            <person name="Hansen L.H."/>
        </authorList>
    </citation>
    <scope>NUCLEOTIDE SEQUENCE</scope>
    <source>
        <plasmid evidence="1">pRGFK0888</plasmid>
    </source>
</reference>
<reference evidence="1" key="1">
    <citation type="submission" date="2015-06" db="EMBL/GenBank/DDBJ databases">
        <authorList>
            <person name="Joergensen T."/>
        </authorList>
    </citation>
    <scope>NUCLEOTIDE SEQUENCE</scope>
    <source>
        <plasmid evidence="1">pRGFK0888</plasmid>
    </source>
</reference>
<geneLocation type="plasmid" evidence="1">
    <name>pRGFK0888</name>
</geneLocation>